<dbReference type="GO" id="GO:0035870">
    <property type="term" value="F:dITP diphosphatase activity"/>
    <property type="evidence" value="ECO:0007669"/>
    <property type="project" value="UniProtKB-UniRule"/>
</dbReference>
<dbReference type="GO" id="GO:0036220">
    <property type="term" value="F:ITP diphosphatase activity"/>
    <property type="evidence" value="ECO:0007669"/>
    <property type="project" value="UniProtKB-UniRule"/>
</dbReference>
<comment type="catalytic activity">
    <reaction evidence="11">
        <text>dITP + H2O = dIMP + diphosphate + H(+)</text>
        <dbReference type="Rhea" id="RHEA:28342"/>
        <dbReference type="ChEBI" id="CHEBI:15377"/>
        <dbReference type="ChEBI" id="CHEBI:15378"/>
        <dbReference type="ChEBI" id="CHEBI:33019"/>
        <dbReference type="ChEBI" id="CHEBI:61194"/>
        <dbReference type="ChEBI" id="CHEBI:61382"/>
        <dbReference type="EC" id="3.6.1.66"/>
    </reaction>
    <physiologicalReaction direction="left-to-right" evidence="11">
        <dbReference type="Rhea" id="RHEA:28343"/>
    </physiologicalReaction>
</comment>
<keyword evidence="6 13" id="KW-0378">Hydrolase</keyword>
<dbReference type="EMBL" id="CP151503">
    <property type="protein sequence ID" value="WZN60663.1"/>
    <property type="molecule type" value="Genomic_DNA"/>
</dbReference>
<keyword evidence="4 13" id="KW-0479">Metal-binding</keyword>
<evidence type="ECO:0000313" key="15">
    <source>
        <dbReference type="EMBL" id="WZN60663.1"/>
    </source>
</evidence>
<evidence type="ECO:0000256" key="8">
    <source>
        <dbReference type="ARBA" id="ARBA00023080"/>
    </source>
</evidence>
<feature type="binding site" evidence="13">
    <location>
        <begin position="13"/>
        <end position="18"/>
    </location>
    <ligand>
        <name>ITP</name>
        <dbReference type="ChEBI" id="CHEBI:61402"/>
    </ligand>
</feature>
<evidence type="ECO:0000256" key="2">
    <source>
        <dbReference type="ARBA" id="ARBA00008023"/>
    </source>
</evidence>
<dbReference type="Proteomes" id="UP001472866">
    <property type="component" value="Chromosome 03"/>
</dbReference>
<feature type="binding site" evidence="13">
    <location>
        <begin position="177"/>
        <end position="178"/>
    </location>
    <ligand>
        <name>ITP</name>
        <dbReference type="ChEBI" id="CHEBI:61402"/>
    </ligand>
</feature>
<comment type="catalytic activity">
    <reaction evidence="12">
        <text>N(6)-hydroxy-dATP + H2O = N(6)-hydroxy-dAMP + diphosphate + H(+)</text>
        <dbReference type="Rhea" id="RHEA:83971"/>
        <dbReference type="ChEBI" id="CHEBI:15377"/>
        <dbReference type="ChEBI" id="CHEBI:15378"/>
        <dbReference type="ChEBI" id="CHEBI:33019"/>
        <dbReference type="ChEBI" id="CHEBI:233529"/>
        <dbReference type="ChEBI" id="CHEBI:233530"/>
    </reaction>
    <physiologicalReaction direction="left-to-right" evidence="12">
        <dbReference type="Rhea" id="RHEA:83972"/>
    </physiologicalReaction>
</comment>
<evidence type="ECO:0000256" key="4">
    <source>
        <dbReference type="ARBA" id="ARBA00022723"/>
    </source>
</evidence>
<dbReference type="CDD" id="cd00515">
    <property type="entry name" value="HAM1"/>
    <property type="match status" value="1"/>
</dbReference>
<feature type="binding site" evidence="13">
    <location>
        <begin position="149"/>
        <end position="152"/>
    </location>
    <ligand>
        <name>ITP</name>
        <dbReference type="ChEBI" id="CHEBI:61402"/>
    </ligand>
</feature>
<evidence type="ECO:0000256" key="1">
    <source>
        <dbReference type="ARBA" id="ARBA00004496"/>
    </source>
</evidence>
<feature type="binding site" evidence="13">
    <location>
        <position position="172"/>
    </location>
    <ligand>
        <name>ITP</name>
        <dbReference type="ChEBI" id="CHEBI:61402"/>
    </ligand>
</feature>
<gene>
    <name evidence="15" type="ORF">HKI87_03g21970</name>
</gene>
<dbReference type="FunFam" id="3.90.950.10:FF:000003">
    <property type="entry name" value="Inosine triphosphate pyrophosphatase"/>
    <property type="match status" value="1"/>
</dbReference>
<reference evidence="15 16" key="1">
    <citation type="submission" date="2024-03" db="EMBL/GenBank/DDBJ databases">
        <title>Complete genome sequence of the green alga Chloropicon roscoffensis RCC1871.</title>
        <authorList>
            <person name="Lemieux C."/>
            <person name="Pombert J.-F."/>
            <person name="Otis C."/>
            <person name="Turmel M."/>
        </authorList>
    </citation>
    <scope>NUCLEOTIDE SEQUENCE [LARGE SCALE GENOMIC DNA]</scope>
    <source>
        <strain evidence="15 16">RCC1871</strain>
    </source>
</reference>
<evidence type="ECO:0000256" key="14">
    <source>
        <dbReference type="RuleBase" id="RU003781"/>
    </source>
</evidence>
<accession>A0AAX4P3Q3</accession>
<comment type="similarity">
    <text evidence="2 13 14">Belongs to the HAM1 NTPase family.</text>
</comment>
<comment type="function">
    <text evidence="13">Pyrophosphatase that hydrolyzes non-canonical purine nucleotides such as inosine triphosphate (ITP), deoxyinosine triphosphate (dITP) or xanthosine 5'-triphosphate (XTP) to their respective monophosphate derivatives. The enzyme does not distinguish between the deoxy- and ribose forms. Probably excludes non-canonical purines from RNA and DNA precursor pools, thus preventing their incorporation into RNA and DNA and avoiding chromosomal lesions.</text>
</comment>
<evidence type="ECO:0000256" key="13">
    <source>
        <dbReference type="HAMAP-Rule" id="MF_03148"/>
    </source>
</evidence>
<dbReference type="Gene3D" id="3.90.950.10">
    <property type="match status" value="1"/>
</dbReference>
<feature type="binding site" evidence="13">
    <location>
        <position position="57"/>
    </location>
    <ligand>
        <name>ITP</name>
        <dbReference type="ChEBI" id="CHEBI:61402"/>
    </ligand>
</feature>
<evidence type="ECO:0000256" key="7">
    <source>
        <dbReference type="ARBA" id="ARBA00022842"/>
    </source>
</evidence>
<proteinExistence type="inferred from homology"/>
<feature type="binding site" evidence="13">
    <location>
        <position position="73"/>
    </location>
    <ligand>
        <name>Mg(2+)</name>
        <dbReference type="ChEBI" id="CHEBI:18420"/>
    </ligand>
</feature>
<dbReference type="EC" id="3.6.1.66" evidence="13"/>
<organism evidence="15 16">
    <name type="scientific">Chloropicon roscoffensis</name>
    <dbReference type="NCBI Taxonomy" id="1461544"/>
    <lineage>
        <taxon>Eukaryota</taxon>
        <taxon>Viridiplantae</taxon>
        <taxon>Chlorophyta</taxon>
        <taxon>Chloropicophyceae</taxon>
        <taxon>Chloropicales</taxon>
        <taxon>Chloropicaceae</taxon>
        <taxon>Chloropicon</taxon>
    </lineage>
</organism>
<dbReference type="GO" id="GO:0009117">
    <property type="term" value="P:nucleotide metabolic process"/>
    <property type="evidence" value="ECO:0007669"/>
    <property type="project" value="UniProtKB-KW"/>
</dbReference>
<dbReference type="PANTHER" id="PTHR11067">
    <property type="entry name" value="INOSINE TRIPHOSPHATE PYROPHOSPHATASE/HAM1 PROTEIN"/>
    <property type="match status" value="1"/>
</dbReference>
<dbReference type="InterPro" id="IPR029001">
    <property type="entry name" value="ITPase-like_fam"/>
</dbReference>
<evidence type="ECO:0000256" key="10">
    <source>
        <dbReference type="ARBA" id="ARBA00093218"/>
    </source>
</evidence>
<feature type="binding site" evidence="13">
    <location>
        <position position="45"/>
    </location>
    <ligand>
        <name>Mg(2+)</name>
        <dbReference type="ChEBI" id="CHEBI:18420"/>
    </ligand>
</feature>
<evidence type="ECO:0000256" key="5">
    <source>
        <dbReference type="ARBA" id="ARBA00022741"/>
    </source>
</evidence>
<evidence type="ECO:0000256" key="11">
    <source>
        <dbReference type="ARBA" id="ARBA00093255"/>
    </source>
</evidence>
<feature type="binding site" evidence="13">
    <location>
        <begin position="73"/>
        <end position="74"/>
    </location>
    <ligand>
        <name>ITP</name>
        <dbReference type="ChEBI" id="CHEBI:61402"/>
    </ligand>
</feature>
<keyword evidence="3 13" id="KW-0963">Cytoplasm</keyword>
<keyword evidence="8 13" id="KW-0546">Nucleotide metabolism</keyword>
<dbReference type="GO" id="GO:0046872">
    <property type="term" value="F:metal ion binding"/>
    <property type="evidence" value="ECO:0007669"/>
    <property type="project" value="UniProtKB-KW"/>
</dbReference>
<evidence type="ECO:0000256" key="12">
    <source>
        <dbReference type="ARBA" id="ARBA00093271"/>
    </source>
</evidence>
<evidence type="ECO:0000256" key="3">
    <source>
        <dbReference type="ARBA" id="ARBA00022490"/>
    </source>
</evidence>
<dbReference type="InterPro" id="IPR027502">
    <property type="entry name" value="ITPase"/>
</dbReference>
<protein>
    <recommendedName>
        <fullName evidence="13">Inosine triphosphate pyrophosphatase</fullName>
        <shortName evidence="13">ITPase</shortName>
        <shortName evidence="13">Inosine triphosphatase</shortName>
        <ecNumber evidence="13">3.6.1.66</ecNumber>
    </recommendedName>
    <alternativeName>
        <fullName evidence="13">Non-canonical purine NTP pyrophosphatase</fullName>
    </alternativeName>
    <alternativeName>
        <fullName evidence="13">Non-standard purine NTP pyrophosphatase</fullName>
    </alternativeName>
    <alternativeName>
        <fullName evidence="13">Nucleoside-triphosphate diphosphatase</fullName>
    </alternativeName>
    <alternativeName>
        <fullName evidence="13">Nucleoside-triphosphate pyrophosphatase</fullName>
        <shortName evidence="13">NTPase</shortName>
    </alternativeName>
    <alternativeName>
        <fullName evidence="13">XTP/dITP diphosphatase</fullName>
    </alternativeName>
</protein>
<sequence length="194" mass="21420">MAAGTKERLVFCTGNQKKLEEVRQILAGETDFPYEVEALSVDLPELQGEPDDIAAEKCRLAAKEVGGPVIVEDTCLCFNALEGLPGPYIKWFLKKLGHDGLNKLVQPYDDKTGYALCTFGFSAGPGSEPKIFKGITDGTIVAARGPNDFGWDPIFEPLGYDKTYAELDKDVKNKISHRYKAVEALRQYLVSQKQ</sequence>
<keyword evidence="13" id="KW-0464">Manganese</keyword>
<keyword evidence="16" id="KW-1185">Reference proteome</keyword>
<dbReference type="HAMAP" id="MF_03148">
    <property type="entry name" value="HAM1_NTPase"/>
    <property type="match status" value="1"/>
</dbReference>
<dbReference type="GO" id="GO:0000166">
    <property type="term" value="F:nucleotide binding"/>
    <property type="evidence" value="ECO:0007669"/>
    <property type="project" value="UniProtKB-KW"/>
</dbReference>
<dbReference type="InterPro" id="IPR002637">
    <property type="entry name" value="RdgB/HAM1"/>
</dbReference>
<comment type="subunit">
    <text evidence="13">Homodimer.</text>
</comment>
<dbReference type="NCBIfam" id="TIGR00042">
    <property type="entry name" value="RdgB/HAM1 family non-canonical purine NTP pyrophosphatase"/>
    <property type="match status" value="1"/>
</dbReference>
<dbReference type="Pfam" id="PF01725">
    <property type="entry name" value="Ham1p_like"/>
    <property type="match status" value="1"/>
</dbReference>
<dbReference type="PANTHER" id="PTHR11067:SF9">
    <property type="entry name" value="INOSINE TRIPHOSPHATE PYROPHOSPHATASE"/>
    <property type="match status" value="1"/>
</dbReference>
<evidence type="ECO:0000313" key="16">
    <source>
        <dbReference type="Proteomes" id="UP001472866"/>
    </source>
</evidence>
<dbReference type="AlphaFoldDB" id="A0AAX4P3Q3"/>
<dbReference type="GO" id="GO:0005737">
    <property type="term" value="C:cytoplasm"/>
    <property type="evidence" value="ECO:0007669"/>
    <property type="project" value="UniProtKB-SubCell"/>
</dbReference>
<comment type="cofactor">
    <cofactor evidence="13">
        <name>Mg(2+)</name>
        <dbReference type="ChEBI" id="CHEBI:18420"/>
    </cofactor>
    <cofactor evidence="13">
        <name>Mn(2+)</name>
        <dbReference type="ChEBI" id="CHEBI:29035"/>
    </cofactor>
    <text evidence="13">Binds 1 divalent metal cation per subunit; can use either Mg(2+) or Mn(2+).</text>
</comment>
<dbReference type="GO" id="GO:0009204">
    <property type="term" value="P:deoxyribonucleoside triphosphate catabolic process"/>
    <property type="evidence" value="ECO:0007669"/>
    <property type="project" value="UniProtKB-UniRule"/>
</dbReference>
<comment type="catalytic activity">
    <reaction evidence="10">
        <text>ITP + H2O = IMP + diphosphate + H(+)</text>
        <dbReference type="Rhea" id="RHEA:29399"/>
        <dbReference type="ChEBI" id="CHEBI:15377"/>
        <dbReference type="ChEBI" id="CHEBI:15378"/>
        <dbReference type="ChEBI" id="CHEBI:33019"/>
        <dbReference type="ChEBI" id="CHEBI:58053"/>
        <dbReference type="ChEBI" id="CHEBI:61402"/>
        <dbReference type="EC" id="3.6.1.66"/>
    </reaction>
    <physiologicalReaction direction="left-to-right" evidence="10">
        <dbReference type="Rhea" id="RHEA:29400"/>
    </physiologicalReaction>
</comment>
<dbReference type="GO" id="GO:0036222">
    <property type="term" value="F:XTP diphosphatase activity"/>
    <property type="evidence" value="ECO:0007669"/>
    <property type="project" value="UniProtKB-UniRule"/>
</dbReference>
<comment type="function">
    <text evidence="9">Pyrophosphatase that hydrolyzes the non-canonical purine nucleotides inosine triphosphate (ITP), deoxyinosine triphosphate (dITP) as well as 2'-deoxy-N-6-hydroxylaminopurine triphosphate (dHAPTP) and xanthosine 5'-triphosphate (XTP) to their respective monophosphate derivatives. The enzyme does not distinguish between the deoxy- and ribose forms. Probably excludes non-canonical purines from RNA and DNA precursor pools, thus preventing their incorporation into RNA and DNA and avoiding chromosomal lesions.</text>
</comment>
<name>A0AAX4P3Q3_9CHLO</name>
<keyword evidence="5 13" id="KW-0547">Nucleotide-binding</keyword>
<dbReference type="SUPFAM" id="SSF52972">
    <property type="entry name" value="ITPase-like"/>
    <property type="match status" value="1"/>
</dbReference>
<evidence type="ECO:0000256" key="9">
    <source>
        <dbReference type="ARBA" id="ARBA00054940"/>
    </source>
</evidence>
<comment type="catalytic activity">
    <reaction evidence="13">
        <text>XTP + H2O = XMP + diphosphate + H(+)</text>
        <dbReference type="Rhea" id="RHEA:28610"/>
        <dbReference type="ChEBI" id="CHEBI:15377"/>
        <dbReference type="ChEBI" id="CHEBI:15378"/>
        <dbReference type="ChEBI" id="CHEBI:33019"/>
        <dbReference type="ChEBI" id="CHEBI:57464"/>
        <dbReference type="ChEBI" id="CHEBI:61314"/>
        <dbReference type="EC" id="3.6.1.66"/>
    </reaction>
</comment>
<comment type="subcellular location">
    <subcellularLocation>
        <location evidence="1 13">Cytoplasm</location>
    </subcellularLocation>
</comment>
<keyword evidence="7 13" id="KW-0460">Magnesium</keyword>
<evidence type="ECO:0000256" key="6">
    <source>
        <dbReference type="ARBA" id="ARBA00022801"/>
    </source>
</evidence>